<name>A0AAV8S7S3_9ROSI</name>
<dbReference type="InterPro" id="IPR001763">
    <property type="entry name" value="Rhodanese-like_dom"/>
</dbReference>
<dbReference type="Gene3D" id="3.40.250.10">
    <property type="entry name" value="Rhodanese-like domain"/>
    <property type="match status" value="1"/>
</dbReference>
<dbReference type="PANTHER" id="PTHR47377">
    <property type="entry name" value="RHODANESE-LIKE DOMAIN-CONTAINING PROTEIN 4, CHLOROPLASTIC"/>
    <property type="match status" value="1"/>
</dbReference>
<organism evidence="3 4">
    <name type="scientific">Erythroxylum novogranatense</name>
    <dbReference type="NCBI Taxonomy" id="1862640"/>
    <lineage>
        <taxon>Eukaryota</taxon>
        <taxon>Viridiplantae</taxon>
        <taxon>Streptophyta</taxon>
        <taxon>Embryophyta</taxon>
        <taxon>Tracheophyta</taxon>
        <taxon>Spermatophyta</taxon>
        <taxon>Magnoliopsida</taxon>
        <taxon>eudicotyledons</taxon>
        <taxon>Gunneridae</taxon>
        <taxon>Pentapetalae</taxon>
        <taxon>rosids</taxon>
        <taxon>fabids</taxon>
        <taxon>Malpighiales</taxon>
        <taxon>Erythroxylaceae</taxon>
        <taxon>Erythroxylum</taxon>
    </lineage>
</organism>
<gene>
    <name evidence="3" type="ORF">K2173_000621</name>
</gene>
<dbReference type="Proteomes" id="UP001159364">
    <property type="component" value="Linkage Group LG12"/>
</dbReference>
<protein>
    <recommendedName>
        <fullName evidence="2">Rhodanese domain-containing protein</fullName>
    </recommendedName>
</protein>
<proteinExistence type="predicted"/>
<feature type="domain" description="Rhodanese" evidence="2">
    <location>
        <begin position="177"/>
        <end position="235"/>
    </location>
</feature>
<feature type="compositionally biased region" description="Pro residues" evidence="1">
    <location>
        <begin position="316"/>
        <end position="329"/>
    </location>
</feature>
<feature type="compositionally biased region" description="Polar residues" evidence="1">
    <location>
        <begin position="290"/>
        <end position="303"/>
    </location>
</feature>
<dbReference type="CDD" id="cd00158">
    <property type="entry name" value="RHOD"/>
    <property type="match status" value="1"/>
</dbReference>
<dbReference type="SUPFAM" id="SSF52821">
    <property type="entry name" value="Rhodanese/Cell cycle control phosphatase"/>
    <property type="match status" value="1"/>
</dbReference>
<comment type="caution">
    <text evidence="3">The sequence shown here is derived from an EMBL/GenBank/DDBJ whole genome shotgun (WGS) entry which is preliminary data.</text>
</comment>
<dbReference type="InterPro" id="IPR044240">
    <property type="entry name" value="STR4-like"/>
</dbReference>
<accession>A0AAV8S7S3</accession>
<evidence type="ECO:0000256" key="1">
    <source>
        <dbReference type="SAM" id="MobiDB-lite"/>
    </source>
</evidence>
<dbReference type="AlphaFoldDB" id="A0AAV8S7S3"/>
<dbReference type="PANTHER" id="PTHR47377:SF3">
    <property type="entry name" value="RHODANESE-LIKE DOMAIN-CONTAINING PROTEIN 4A, CHLOROPLASTIC"/>
    <property type="match status" value="1"/>
</dbReference>
<evidence type="ECO:0000313" key="3">
    <source>
        <dbReference type="EMBL" id="KAJ8748213.1"/>
    </source>
</evidence>
<feature type="region of interest" description="Disordered" evidence="1">
    <location>
        <begin position="280"/>
        <end position="329"/>
    </location>
</feature>
<keyword evidence="4" id="KW-1185">Reference proteome</keyword>
<dbReference type="EMBL" id="JAIWQS010000012">
    <property type="protein sequence ID" value="KAJ8748213.1"/>
    <property type="molecule type" value="Genomic_DNA"/>
</dbReference>
<reference evidence="3 4" key="1">
    <citation type="submission" date="2021-09" db="EMBL/GenBank/DDBJ databases">
        <title>Genomic insights and catalytic innovation underlie evolution of tropane alkaloids biosynthesis.</title>
        <authorList>
            <person name="Wang Y.-J."/>
            <person name="Tian T."/>
            <person name="Huang J.-P."/>
            <person name="Huang S.-X."/>
        </authorList>
    </citation>
    <scope>NUCLEOTIDE SEQUENCE [LARGE SCALE GENOMIC DNA]</scope>
    <source>
        <strain evidence="3">KIB-2018</strain>
        <tissue evidence="3">Leaf</tissue>
    </source>
</reference>
<evidence type="ECO:0000259" key="2">
    <source>
        <dbReference type="PROSITE" id="PS50206"/>
    </source>
</evidence>
<dbReference type="PROSITE" id="PS50206">
    <property type="entry name" value="RHODANESE_3"/>
    <property type="match status" value="1"/>
</dbReference>
<dbReference type="InterPro" id="IPR036873">
    <property type="entry name" value="Rhodanese-like_dom_sf"/>
</dbReference>
<sequence>MESLSMVLASALTIQNHPKALNFTPSKPSLLSSMSLLRNSVAAKTSLSFGALEFFTCLPCLASEAVSSHPQQVFERINLEPVLVSIDDFFNRNPFFVAGCTFIWLLVIPLTQEYLSKYKFISAIDAFRKLRDNPDAQLLDIRKAKTLISLGSPNLKIFNKSAVQVEFPEEGDDMLFVKNVLDSFQDPANTILCILDNFDGNSIKAAELLVKNGFKEAYAIRGGVRGKKGWLEIQENLLPPSVHVYPKKKKKKSKLRKLGDDGARTQLAEVKDGASAIALPAGESRVPDNGSVSEIMNSKSHLTSDYRCPYPNYPDLKPPSSPTPSKPRN</sequence>
<evidence type="ECO:0000313" key="4">
    <source>
        <dbReference type="Proteomes" id="UP001159364"/>
    </source>
</evidence>